<dbReference type="Pfam" id="PF08818">
    <property type="entry name" value="DUF1801"/>
    <property type="match status" value="1"/>
</dbReference>
<organism evidence="2 3">
    <name type="scientific">Candidatus Devosia phytovorans</name>
    <dbReference type="NCBI Taxonomy" id="3121372"/>
    <lineage>
        <taxon>Bacteria</taxon>
        <taxon>Pseudomonadati</taxon>
        <taxon>Pseudomonadota</taxon>
        <taxon>Alphaproteobacteria</taxon>
        <taxon>Hyphomicrobiales</taxon>
        <taxon>Devosiaceae</taxon>
        <taxon>Devosia</taxon>
    </lineage>
</organism>
<dbReference type="EMBL" id="CP119312">
    <property type="protein sequence ID" value="WEK04974.1"/>
    <property type="molecule type" value="Genomic_DNA"/>
</dbReference>
<accession>A0AAJ6B159</accession>
<protein>
    <submittedName>
        <fullName evidence="2">DUF1801 domain-containing protein</fullName>
    </submittedName>
</protein>
<gene>
    <name evidence="2" type="ORF">P0Y65_01595</name>
</gene>
<dbReference type="AlphaFoldDB" id="A0AAJ6B159"/>
<evidence type="ECO:0000313" key="3">
    <source>
        <dbReference type="Proteomes" id="UP001217476"/>
    </source>
</evidence>
<name>A0AAJ6B159_9HYPH</name>
<proteinExistence type="predicted"/>
<dbReference type="Gene3D" id="3.90.1150.200">
    <property type="match status" value="1"/>
</dbReference>
<evidence type="ECO:0000313" key="2">
    <source>
        <dbReference type="EMBL" id="WEK04974.1"/>
    </source>
</evidence>
<dbReference type="InterPro" id="IPR014922">
    <property type="entry name" value="YdhG-like"/>
</dbReference>
<evidence type="ECO:0000259" key="1">
    <source>
        <dbReference type="Pfam" id="PF08818"/>
    </source>
</evidence>
<sequence>MSKKPDTVDAYIATLDDGVQQIFAALRETVLRLAPGATETIKYDMAAWQLNGTYLVYAGAWKKHIGLYPVGRGDGAFEAMLAPYRDKKDTVKFVYAKPMPFDVIEAILRARLAEIERHA</sequence>
<feature type="domain" description="YdhG-like" evidence="1">
    <location>
        <begin position="20"/>
        <end position="111"/>
    </location>
</feature>
<dbReference type="SUPFAM" id="SSF159888">
    <property type="entry name" value="YdhG-like"/>
    <property type="match status" value="1"/>
</dbReference>
<dbReference type="Proteomes" id="UP001217476">
    <property type="component" value="Chromosome"/>
</dbReference>
<reference evidence="2" key="1">
    <citation type="submission" date="2023-03" db="EMBL/GenBank/DDBJ databases">
        <title>Andean soil-derived lignocellulolytic bacterial consortium as a source of novel taxa and putative plastic-active enzymes.</title>
        <authorList>
            <person name="Diaz-Garcia L."/>
            <person name="Chuvochina M."/>
            <person name="Feuerriegel G."/>
            <person name="Bunk B."/>
            <person name="Sproer C."/>
            <person name="Streit W.R."/>
            <person name="Rodriguez L.M."/>
            <person name="Overmann J."/>
            <person name="Jimenez D.J."/>
        </authorList>
    </citation>
    <scope>NUCLEOTIDE SEQUENCE</scope>
    <source>
        <strain evidence="2">MAG 4196</strain>
    </source>
</reference>